<dbReference type="EMBL" id="ARYM01000014">
    <property type="protein sequence ID" value="KCZ97913.1"/>
    <property type="molecule type" value="Genomic_DNA"/>
</dbReference>
<evidence type="ECO:0000313" key="1">
    <source>
        <dbReference type="EMBL" id="KCZ97913.1"/>
    </source>
</evidence>
<comment type="caution">
    <text evidence="1">The sequence shown here is derived from an EMBL/GenBank/DDBJ whole genome shotgun (WGS) entry which is preliminary data.</text>
</comment>
<gene>
    <name evidence="1" type="ORF">HPO_12643</name>
</gene>
<keyword evidence="1" id="KW-0449">Lipoprotein</keyword>
<sequence>MKYRVLSISMLAGIAACQSSPQPATLTDASPETLSVLTGVLAAAVDRAQIQLGPGDLTKESVISVLPPRPGPLEGNSPAMPTIFDIVLMDGDCYVRERQSGEMFPLTGIACTPVEAN</sequence>
<dbReference type="AlphaFoldDB" id="A0A062VEQ1"/>
<keyword evidence="2" id="KW-1185">Reference proteome</keyword>
<dbReference type="OrthoDB" id="7632374at2"/>
<dbReference type="RefSeq" id="WP_035599354.1">
    <property type="nucleotide sequence ID" value="NZ_ARYM01000014.1"/>
</dbReference>
<dbReference type="PATRIC" id="fig|1280954.3.peg.2559"/>
<proteinExistence type="predicted"/>
<evidence type="ECO:0000313" key="2">
    <source>
        <dbReference type="Proteomes" id="UP000027100"/>
    </source>
</evidence>
<name>A0A062VEQ1_9PROT</name>
<reference evidence="1 2" key="1">
    <citation type="journal article" date="2014" name="Antonie Van Leeuwenhoek">
        <title>Hyphomonas beringensis sp. nov. and Hyphomonas chukchiensis sp. nov., isolated from surface seawater of the Bering Sea and Chukchi Sea.</title>
        <authorList>
            <person name="Li C."/>
            <person name="Lai Q."/>
            <person name="Li G."/>
            <person name="Dong C."/>
            <person name="Wang J."/>
            <person name="Liao Y."/>
            <person name="Shao Z."/>
        </authorList>
    </citation>
    <scope>NUCLEOTIDE SEQUENCE [LARGE SCALE GENOMIC DNA]</scope>
    <source>
        <strain evidence="1 2">PS728</strain>
    </source>
</reference>
<organism evidence="1 2">
    <name type="scientific">Hyphomonas polymorpha PS728</name>
    <dbReference type="NCBI Taxonomy" id="1280954"/>
    <lineage>
        <taxon>Bacteria</taxon>
        <taxon>Pseudomonadati</taxon>
        <taxon>Pseudomonadota</taxon>
        <taxon>Alphaproteobacteria</taxon>
        <taxon>Hyphomonadales</taxon>
        <taxon>Hyphomonadaceae</taxon>
        <taxon>Hyphomonas</taxon>
    </lineage>
</organism>
<dbReference type="eggNOG" id="ENOG5033F78">
    <property type="taxonomic scope" value="Bacteria"/>
</dbReference>
<dbReference type="STRING" id="1280954.HPO_12643"/>
<dbReference type="PROSITE" id="PS51257">
    <property type="entry name" value="PROKAR_LIPOPROTEIN"/>
    <property type="match status" value="1"/>
</dbReference>
<protein>
    <submittedName>
        <fullName evidence="1">Putative lipoprotein</fullName>
    </submittedName>
</protein>
<dbReference type="Proteomes" id="UP000027100">
    <property type="component" value="Unassembled WGS sequence"/>
</dbReference>
<accession>A0A062VEQ1</accession>